<dbReference type="RefSeq" id="WP_022610340.1">
    <property type="nucleotide sequence ID" value="NZ_LK391965.1"/>
</dbReference>
<name>A0AAV2VJ28_9VIBR</name>
<keyword evidence="1" id="KW-1133">Transmembrane helix</keyword>
<feature type="transmembrane region" description="Helical" evidence="1">
    <location>
        <begin position="76"/>
        <end position="97"/>
    </location>
</feature>
<dbReference type="EMBL" id="CAOF01000020">
    <property type="protein sequence ID" value="CCO44521.1"/>
    <property type="molecule type" value="Genomic_DNA"/>
</dbReference>
<feature type="transmembrane region" description="Helical" evidence="1">
    <location>
        <begin position="46"/>
        <end position="70"/>
    </location>
</feature>
<sequence length="126" mass="14401">MAIANYWWLASGAAAIFCAFVHLIAGHYDPVRPFMATEMKISVKSVMYACWHMVTIVLFSTGFWLILSAFDRDKSLSVGFISVQYILFAFLFLWISWRWKLPNLWLSLPQWILLLPVGLLGLAGVL</sequence>
<feature type="transmembrane region" description="Helical" evidence="1">
    <location>
        <begin position="104"/>
        <end position="125"/>
    </location>
</feature>
<evidence type="ECO:0000313" key="3">
    <source>
        <dbReference type="Proteomes" id="UP000018211"/>
    </source>
</evidence>
<keyword evidence="1" id="KW-0472">Membrane</keyword>
<gene>
    <name evidence="2" type="ORF">VIBNISOn1_1160029</name>
</gene>
<evidence type="ECO:0000313" key="2">
    <source>
        <dbReference type="EMBL" id="CCO44521.1"/>
    </source>
</evidence>
<feature type="transmembrane region" description="Helical" evidence="1">
    <location>
        <begin position="6"/>
        <end position="25"/>
    </location>
</feature>
<evidence type="ECO:0000256" key="1">
    <source>
        <dbReference type="SAM" id="Phobius"/>
    </source>
</evidence>
<comment type="caution">
    <text evidence="2">The sequence shown here is derived from an EMBL/GenBank/DDBJ whole genome shotgun (WGS) entry which is preliminary data.</text>
</comment>
<dbReference type="Proteomes" id="UP000018211">
    <property type="component" value="Unassembled WGS sequence"/>
</dbReference>
<proteinExistence type="predicted"/>
<reference evidence="2 3" key="1">
    <citation type="journal article" date="2013" name="ISME J.">
        <title>Comparative genomics of pathogenic lineages of Vibrio nigripulchritudo identifies virulence-associated traits.</title>
        <authorList>
            <person name="Goudenege D."/>
            <person name="Labreuche Y."/>
            <person name="Krin E."/>
            <person name="Ansquer D."/>
            <person name="Mangenot S."/>
            <person name="Calteau A."/>
            <person name="Medigue C."/>
            <person name="Mazel D."/>
            <person name="Polz M.F."/>
            <person name="Le Roux F."/>
        </authorList>
    </citation>
    <scope>NUCLEOTIDE SEQUENCE [LARGE SCALE GENOMIC DNA]</scope>
    <source>
        <strain evidence="2 3">SOn1</strain>
    </source>
</reference>
<keyword evidence="1" id="KW-0812">Transmembrane</keyword>
<evidence type="ECO:0008006" key="4">
    <source>
        <dbReference type="Google" id="ProtNLM"/>
    </source>
</evidence>
<organism evidence="2 3">
    <name type="scientific">Vibrio nigripulchritudo SOn1</name>
    <dbReference type="NCBI Taxonomy" id="1238450"/>
    <lineage>
        <taxon>Bacteria</taxon>
        <taxon>Pseudomonadati</taxon>
        <taxon>Pseudomonadota</taxon>
        <taxon>Gammaproteobacteria</taxon>
        <taxon>Vibrionales</taxon>
        <taxon>Vibrionaceae</taxon>
        <taxon>Vibrio</taxon>
    </lineage>
</organism>
<accession>A0AAV2VJ28</accession>
<dbReference type="AlphaFoldDB" id="A0AAV2VJ28"/>
<protein>
    <recommendedName>
        <fullName evidence="4">DUF423 domain-containing protein</fullName>
    </recommendedName>
</protein>